<comment type="subcellular location">
    <subcellularLocation>
        <location evidence="1">Cell envelope</location>
    </subcellularLocation>
    <subcellularLocation>
        <location evidence="2">Secreted</location>
    </subcellularLocation>
</comment>
<dbReference type="EC" id="1.15.1.1" evidence="4"/>
<evidence type="ECO:0000256" key="7">
    <source>
        <dbReference type="ARBA" id="ARBA00049204"/>
    </source>
</evidence>
<dbReference type="AlphaFoldDB" id="A0A8H8TX93"/>
<evidence type="ECO:0000256" key="1">
    <source>
        <dbReference type="ARBA" id="ARBA00004196"/>
    </source>
</evidence>
<dbReference type="GO" id="GO:0004784">
    <property type="term" value="F:superoxide dismutase activity"/>
    <property type="evidence" value="ECO:0007669"/>
    <property type="project" value="UniProtKB-EC"/>
</dbReference>
<dbReference type="FunFam" id="2.60.40.200:FF:000007">
    <property type="entry name" value="Cell surface Cu-only superoxide dismutase 5"/>
    <property type="match status" value="1"/>
</dbReference>
<dbReference type="PANTHER" id="PTHR20910:SF1">
    <property type="entry name" value="SUPEROXIDE DISMUTASE COPPER_ZINC BINDING DOMAIN-CONTAINING PROTEIN"/>
    <property type="match status" value="1"/>
</dbReference>
<feature type="non-terminal residue" evidence="9">
    <location>
        <position position="277"/>
    </location>
</feature>
<comment type="catalytic activity">
    <reaction evidence="7">
        <text>2 superoxide + 2 H(+) = H2O2 + O2</text>
        <dbReference type="Rhea" id="RHEA:20696"/>
        <dbReference type="ChEBI" id="CHEBI:15378"/>
        <dbReference type="ChEBI" id="CHEBI:15379"/>
        <dbReference type="ChEBI" id="CHEBI:16240"/>
        <dbReference type="ChEBI" id="CHEBI:18421"/>
        <dbReference type="EC" id="1.15.1.1"/>
    </reaction>
</comment>
<proteinExistence type="inferred from homology"/>
<dbReference type="GO" id="GO:0005576">
    <property type="term" value="C:extracellular region"/>
    <property type="evidence" value="ECO:0007669"/>
    <property type="project" value="UniProtKB-SubCell"/>
</dbReference>
<dbReference type="OrthoDB" id="159229at2759"/>
<keyword evidence="10" id="KW-1185">Reference proteome</keyword>
<evidence type="ECO:0000256" key="4">
    <source>
        <dbReference type="ARBA" id="ARBA00012682"/>
    </source>
</evidence>
<name>A0A8H8TX93_9HELO</name>
<sequence length="277" mass="28170">RSADLNHHRRNFRNKFTTFNMVAITLISVSLAALLSCVGAQNITTGALGNATVVSNNPPGVVYVASLPTTEFNNPNDPRGNIKGSVAATANPNGIGVSISVSFSNLPTSGGPFLYHIHDAPVPADGNCTSTLGHLDPFIRGETPACDASLPQTCQVGDLSGKHGKIEQDPFVATYTEDFATTVSGLGSFFGNRSFVIHFANKTRITCANFAVAGSIPPPASSNSSCTANSTTSSGGAGSSPTPTTGTGAAQFTGAGAKTVVPMGSLLGAAAAFAFFL</sequence>
<dbReference type="InterPro" id="IPR036423">
    <property type="entry name" value="SOD-like_Cu/Zn_dom_sf"/>
</dbReference>
<dbReference type="GeneID" id="41987169"/>
<dbReference type="Gene3D" id="2.60.40.200">
    <property type="entry name" value="Superoxide dismutase, copper/zinc binding domain"/>
    <property type="match status" value="1"/>
</dbReference>
<evidence type="ECO:0000256" key="6">
    <source>
        <dbReference type="ARBA" id="ARBA00022862"/>
    </source>
</evidence>
<protein>
    <recommendedName>
        <fullName evidence="4">superoxide dismutase</fullName>
        <ecNumber evidence="4">1.15.1.1</ecNumber>
    </recommendedName>
</protein>
<dbReference type="SUPFAM" id="SSF49329">
    <property type="entry name" value="Cu,Zn superoxide dismutase-like"/>
    <property type="match status" value="1"/>
</dbReference>
<dbReference type="RefSeq" id="XP_031002873.1">
    <property type="nucleotide sequence ID" value="XM_031151904.1"/>
</dbReference>
<comment type="caution">
    <text evidence="9">The sequence shown here is derived from an EMBL/GenBank/DDBJ whole genome shotgun (WGS) entry which is preliminary data.</text>
</comment>
<accession>A0A8H8TX93</accession>
<evidence type="ECO:0000256" key="2">
    <source>
        <dbReference type="ARBA" id="ARBA00004613"/>
    </source>
</evidence>
<keyword evidence="5" id="KW-0964">Secreted</keyword>
<dbReference type="InterPro" id="IPR053257">
    <property type="entry name" value="Cu-only_SOD"/>
</dbReference>
<evidence type="ECO:0000313" key="9">
    <source>
        <dbReference type="EMBL" id="TVY24085.1"/>
    </source>
</evidence>
<comment type="similarity">
    <text evidence="3">Belongs to the Cu-Zn superoxide dismutase family.</text>
</comment>
<keyword evidence="6" id="KW-0049">Antioxidant</keyword>
<dbReference type="EMBL" id="QGMH01000147">
    <property type="protein sequence ID" value="TVY24085.1"/>
    <property type="molecule type" value="Genomic_DNA"/>
</dbReference>
<evidence type="ECO:0000313" key="10">
    <source>
        <dbReference type="Proteomes" id="UP000431533"/>
    </source>
</evidence>
<dbReference type="PANTHER" id="PTHR20910">
    <property type="entry name" value="AGAP001623-PA"/>
    <property type="match status" value="1"/>
</dbReference>
<organism evidence="9 10">
    <name type="scientific">Lachnellula hyalina</name>
    <dbReference type="NCBI Taxonomy" id="1316788"/>
    <lineage>
        <taxon>Eukaryota</taxon>
        <taxon>Fungi</taxon>
        <taxon>Dikarya</taxon>
        <taxon>Ascomycota</taxon>
        <taxon>Pezizomycotina</taxon>
        <taxon>Leotiomycetes</taxon>
        <taxon>Helotiales</taxon>
        <taxon>Lachnaceae</taxon>
        <taxon>Lachnellula</taxon>
    </lineage>
</organism>
<reference evidence="9 10" key="1">
    <citation type="submission" date="2018-05" db="EMBL/GenBank/DDBJ databases">
        <title>Genome sequencing and assembly of the regulated plant pathogen Lachnellula willkommii and related sister species for the development of diagnostic species identification markers.</title>
        <authorList>
            <person name="Giroux E."/>
            <person name="Bilodeau G."/>
        </authorList>
    </citation>
    <scope>NUCLEOTIDE SEQUENCE [LARGE SCALE GENOMIC DNA]</scope>
    <source>
        <strain evidence="9 10">CBS 185.66</strain>
    </source>
</reference>
<evidence type="ECO:0000256" key="3">
    <source>
        <dbReference type="ARBA" id="ARBA00010457"/>
    </source>
</evidence>
<gene>
    <name evidence="9" type="ORF">LHYA1_G006971</name>
</gene>
<evidence type="ECO:0000256" key="8">
    <source>
        <dbReference type="SAM" id="MobiDB-lite"/>
    </source>
</evidence>
<dbReference type="Proteomes" id="UP000431533">
    <property type="component" value="Unassembled WGS sequence"/>
</dbReference>
<evidence type="ECO:0000256" key="5">
    <source>
        <dbReference type="ARBA" id="ARBA00022525"/>
    </source>
</evidence>
<dbReference type="GO" id="GO:0046872">
    <property type="term" value="F:metal ion binding"/>
    <property type="evidence" value="ECO:0007669"/>
    <property type="project" value="InterPro"/>
</dbReference>
<feature type="region of interest" description="Disordered" evidence="8">
    <location>
        <begin position="222"/>
        <end position="247"/>
    </location>
</feature>